<sequence length="59" mass="6005">MPALFLKFDGASRKGGLPIPVGISVGSVGCTVATYCTDYTQLLVQSKGEQGGEAGAVEE</sequence>
<gene>
    <name evidence="1" type="ORF">RRF57_008686</name>
</gene>
<comment type="caution">
    <text evidence="1">The sequence shown here is derived from an EMBL/GenBank/DDBJ whole genome shotgun (WGS) entry which is preliminary data.</text>
</comment>
<dbReference type="AlphaFoldDB" id="A0AAN7Z788"/>
<organism evidence="1 2">
    <name type="scientific">Xylaria bambusicola</name>
    <dbReference type="NCBI Taxonomy" id="326684"/>
    <lineage>
        <taxon>Eukaryota</taxon>
        <taxon>Fungi</taxon>
        <taxon>Dikarya</taxon>
        <taxon>Ascomycota</taxon>
        <taxon>Pezizomycotina</taxon>
        <taxon>Sordariomycetes</taxon>
        <taxon>Xylariomycetidae</taxon>
        <taxon>Xylariales</taxon>
        <taxon>Xylariaceae</taxon>
        <taxon>Xylaria</taxon>
    </lineage>
</organism>
<dbReference type="Proteomes" id="UP001305414">
    <property type="component" value="Unassembled WGS sequence"/>
</dbReference>
<dbReference type="EMBL" id="JAWHQM010000028">
    <property type="protein sequence ID" value="KAK5632972.1"/>
    <property type="molecule type" value="Genomic_DNA"/>
</dbReference>
<dbReference type="PROSITE" id="PS51257">
    <property type="entry name" value="PROKAR_LIPOPROTEIN"/>
    <property type="match status" value="1"/>
</dbReference>
<keyword evidence="2" id="KW-1185">Reference proteome</keyword>
<protein>
    <submittedName>
        <fullName evidence="1">Uncharacterized protein</fullName>
    </submittedName>
</protein>
<reference evidence="1 2" key="1">
    <citation type="submission" date="2023-10" db="EMBL/GenBank/DDBJ databases">
        <title>Draft genome sequence of Xylaria bambusicola isolate GMP-LS, the root and basal stem rot pathogen of sugarcane in Indonesia.</title>
        <authorList>
            <person name="Selvaraj P."/>
            <person name="Muralishankar V."/>
            <person name="Muruganantham S."/>
            <person name="Sp S."/>
            <person name="Haryani S."/>
            <person name="Lau K.J.X."/>
            <person name="Naqvi N.I."/>
        </authorList>
    </citation>
    <scope>NUCLEOTIDE SEQUENCE [LARGE SCALE GENOMIC DNA]</scope>
    <source>
        <strain evidence="1">GMP-LS</strain>
    </source>
</reference>
<accession>A0AAN7Z788</accession>
<proteinExistence type="predicted"/>
<evidence type="ECO:0000313" key="2">
    <source>
        <dbReference type="Proteomes" id="UP001305414"/>
    </source>
</evidence>
<evidence type="ECO:0000313" key="1">
    <source>
        <dbReference type="EMBL" id="KAK5632972.1"/>
    </source>
</evidence>
<name>A0AAN7Z788_9PEZI</name>